<evidence type="ECO:0000259" key="3">
    <source>
        <dbReference type="Pfam" id="PF25137"/>
    </source>
</evidence>
<feature type="domain" description="Fe-containing alcohol dehydrogenase-like C-terminal" evidence="3">
    <location>
        <begin position="206"/>
        <end position="407"/>
    </location>
</feature>
<dbReference type="CDD" id="cd08551">
    <property type="entry name" value="Fe-ADH"/>
    <property type="match status" value="1"/>
</dbReference>
<dbReference type="Pfam" id="PF25137">
    <property type="entry name" value="ADH_Fe_C"/>
    <property type="match status" value="1"/>
</dbReference>
<dbReference type="InterPro" id="IPR039697">
    <property type="entry name" value="Alcohol_dehydrogenase_Fe"/>
</dbReference>
<protein>
    <submittedName>
        <fullName evidence="4">Alcohol dehydrogenase class IV</fullName>
    </submittedName>
</protein>
<evidence type="ECO:0000256" key="1">
    <source>
        <dbReference type="ARBA" id="ARBA00023002"/>
    </source>
</evidence>
<name>A0A841R4M3_9SPIO</name>
<dbReference type="PANTHER" id="PTHR11496">
    <property type="entry name" value="ALCOHOL DEHYDROGENASE"/>
    <property type="match status" value="1"/>
</dbReference>
<reference evidence="4 5" key="1">
    <citation type="submission" date="2020-08" db="EMBL/GenBank/DDBJ databases">
        <title>Genomic Encyclopedia of Type Strains, Phase IV (KMG-IV): sequencing the most valuable type-strain genomes for metagenomic binning, comparative biology and taxonomic classification.</title>
        <authorList>
            <person name="Goeker M."/>
        </authorList>
    </citation>
    <scope>NUCLEOTIDE SEQUENCE [LARGE SCALE GENOMIC DNA]</scope>
    <source>
        <strain evidence="4 5">DSM 2461</strain>
    </source>
</reference>
<dbReference type="PANTHER" id="PTHR11496:SF103">
    <property type="entry name" value="DEHYDROGENASE, PUTATIVE-RELATED"/>
    <property type="match status" value="1"/>
</dbReference>
<dbReference type="Gene3D" id="1.20.1090.10">
    <property type="entry name" value="Dehydroquinate synthase-like - alpha domain"/>
    <property type="match status" value="1"/>
</dbReference>
<dbReference type="EMBL" id="JACHGJ010000002">
    <property type="protein sequence ID" value="MBB6480084.1"/>
    <property type="molecule type" value="Genomic_DNA"/>
</dbReference>
<evidence type="ECO:0000259" key="2">
    <source>
        <dbReference type="Pfam" id="PF00465"/>
    </source>
</evidence>
<feature type="domain" description="Alcohol dehydrogenase iron-type/glycerol dehydrogenase GldA" evidence="2">
    <location>
        <begin position="19"/>
        <end position="190"/>
    </location>
</feature>
<proteinExistence type="predicted"/>
<dbReference type="InterPro" id="IPR056798">
    <property type="entry name" value="ADH_Fe_C"/>
</dbReference>
<dbReference type="Proteomes" id="UP000587760">
    <property type="component" value="Unassembled WGS sequence"/>
</dbReference>
<dbReference type="SUPFAM" id="SSF56796">
    <property type="entry name" value="Dehydroquinate synthase-like"/>
    <property type="match status" value="1"/>
</dbReference>
<dbReference type="Pfam" id="PF00465">
    <property type="entry name" value="Fe-ADH"/>
    <property type="match status" value="1"/>
</dbReference>
<evidence type="ECO:0000313" key="4">
    <source>
        <dbReference type="EMBL" id="MBB6480084.1"/>
    </source>
</evidence>
<keyword evidence="1" id="KW-0560">Oxidoreductase</keyword>
<accession>A0A841R4M3</accession>
<dbReference type="Gene3D" id="3.40.50.1970">
    <property type="match status" value="1"/>
</dbReference>
<evidence type="ECO:0000313" key="5">
    <source>
        <dbReference type="Proteomes" id="UP000587760"/>
    </source>
</evidence>
<organism evidence="4 5">
    <name type="scientific">Spirochaeta isovalerica</name>
    <dbReference type="NCBI Taxonomy" id="150"/>
    <lineage>
        <taxon>Bacteria</taxon>
        <taxon>Pseudomonadati</taxon>
        <taxon>Spirochaetota</taxon>
        <taxon>Spirochaetia</taxon>
        <taxon>Spirochaetales</taxon>
        <taxon>Spirochaetaceae</taxon>
        <taxon>Spirochaeta</taxon>
    </lineage>
</organism>
<dbReference type="RefSeq" id="WP_184745902.1">
    <property type="nucleotide sequence ID" value="NZ_JACHGJ010000002.1"/>
</dbReference>
<dbReference type="GO" id="GO:0004022">
    <property type="term" value="F:alcohol dehydrogenase (NAD+) activity"/>
    <property type="evidence" value="ECO:0007669"/>
    <property type="project" value="TreeGrafter"/>
</dbReference>
<dbReference type="InterPro" id="IPR001670">
    <property type="entry name" value="ADH_Fe/GldA"/>
</dbReference>
<keyword evidence="5" id="KW-1185">Reference proteome</keyword>
<gene>
    <name evidence="4" type="ORF">HNR50_001742</name>
</gene>
<comment type="caution">
    <text evidence="4">The sequence shown here is derived from an EMBL/GenBank/DDBJ whole genome shotgun (WGS) entry which is preliminary data.</text>
</comment>
<dbReference type="AlphaFoldDB" id="A0A841R4M3"/>
<sequence length="427" mass="45606">MSIQKKASELLKAFKGDSYHFGLDVLKDIGSIASSYGKKALVISNTTYMKAVCDQVVESLKSAGMELAGDRIVPDAAPNAPREDVYRIESYILHFRPDVVISIGGGSSIDAAKAAIALATQGENSPEIESYFGTGLVSESIKKTGKVMLPHIAVQTSASSGAHLTKYSNVTDPVAGQKKLIVDEGIIPTNPLFDYSVTTTMPLGLTVDGALDGIAHCLEVFYGATEETYDKLADIMETALRLIVEYTPVVVKNPADKVAREAIGLATDLGGYAIMIGGTNGAHLTSFSLVDVTSHGRACGIMNPYYAVFFAPAVEKQLKLVGGVLKEYKYIENDIDALRGRELGMAVAEGLREFSRAVGCPVSLGELEGFTDGHIERALTAAKNPQLKMKLQNMPVPLTAEQVDEYMKPILLSAQTGDLSLIKSYAG</sequence>
<dbReference type="GO" id="GO:0046872">
    <property type="term" value="F:metal ion binding"/>
    <property type="evidence" value="ECO:0007669"/>
    <property type="project" value="InterPro"/>
</dbReference>